<reference evidence="1 2" key="1">
    <citation type="submission" date="2019-03" db="EMBL/GenBank/DDBJ databases">
        <title>Genome Sequencing and Assembly of Various Microbes Isolated from Alder Root Nodule.</title>
        <authorList>
            <person name="Swanson E."/>
            <person name="Sevigny J.L."/>
            <person name="Pesce C."/>
            <person name="Davis I."/>
            <person name="Kleiner V."/>
            <person name="Tisa L."/>
        </authorList>
    </citation>
    <scope>NUCLEOTIDE SEQUENCE [LARGE SCALE GENOMIC DNA]</scope>
    <source>
        <strain evidence="1 2">4R-31</strain>
    </source>
</reference>
<keyword evidence="2" id="KW-1185">Reference proteome</keyword>
<dbReference type="GeneID" id="93231272"/>
<organism evidence="1 2">
    <name type="scientific">Kocuria rhizophila</name>
    <dbReference type="NCBI Taxonomy" id="72000"/>
    <lineage>
        <taxon>Bacteria</taxon>
        <taxon>Bacillati</taxon>
        <taxon>Actinomycetota</taxon>
        <taxon>Actinomycetes</taxon>
        <taxon>Micrococcales</taxon>
        <taxon>Micrococcaceae</taxon>
        <taxon>Kocuria</taxon>
    </lineage>
</organism>
<evidence type="ECO:0000313" key="2">
    <source>
        <dbReference type="Proteomes" id="UP000298017"/>
    </source>
</evidence>
<dbReference type="AlphaFoldDB" id="A0AAX2SFP0"/>
<dbReference type="InterPro" id="IPR029058">
    <property type="entry name" value="AB_hydrolase_fold"/>
</dbReference>
<dbReference type="Gene3D" id="3.40.50.1820">
    <property type="entry name" value="alpha/beta hydrolase"/>
    <property type="match status" value="1"/>
</dbReference>
<dbReference type="Proteomes" id="UP000298017">
    <property type="component" value="Unassembled WGS sequence"/>
</dbReference>
<dbReference type="EMBL" id="SPNK01000004">
    <property type="protein sequence ID" value="TFI02055.1"/>
    <property type="molecule type" value="Genomic_DNA"/>
</dbReference>
<protein>
    <recommendedName>
        <fullName evidence="3">Esterase</fullName>
    </recommendedName>
</protein>
<dbReference type="RefSeq" id="WP_135010516.1">
    <property type="nucleotide sequence ID" value="NZ_CAJFZU010000005.1"/>
</dbReference>
<dbReference type="SUPFAM" id="SSF53474">
    <property type="entry name" value="alpha/beta-Hydrolases"/>
    <property type="match status" value="1"/>
</dbReference>
<sequence length="255" mass="27704">MTPETFIDFTAPNGMRSWYHVWRTGTAGFLYYFDGDYWDLDDTSINWPEEGDLARLAVAAQARNLMLVAVNTPDTDGRGDGYTWWEDCKGNGKFFRALHEHLVARHSDVDSSTLWLIGYSGGAEFITYELLDRGIEGMARGGAVIIGGGGADAPVARKKKARPCIGSTAMHWWVGELDVDGATNPPEWSALGAAEEGVAAYRAAGFDTHLHVLPGVDHEGYDAVACLSHALAPVSRAAGLKARLSDGWVRLTKDT</sequence>
<evidence type="ECO:0008006" key="3">
    <source>
        <dbReference type="Google" id="ProtNLM"/>
    </source>
</evidence>
<accession>A0AAX2SFP0</accession>
<name>A0AAX2SFP0_KOCRH</name>
<gene>
    <name evidence="1" type="ORF">E4P33_05820</name>
</gene>
<evidence type="ECO:0000313" key="1">
    <source>
        <dbReference type="EMBL" id="TFI02055.1"/>
    </source>
</evidence>
<proteinExistence type="predicted"/>
<comment type="caution">
    <text evidence="1">The sequence shown here is derived from an EMBL/GenBank/DDBJ whole genome shotgun (WGS) entry which is preliminary data.</text>
</comment>